<dbReference type="Proteomes" id="UP001487740">
    <property type="component" value="Unassembled WGS sequence"/>
</dbReference>
<organism evidence="3 4">
    <name type="scientific">Scylla paramamosain</name>
    <name type="common">Mud crab</name>
    <dbReference type="NCBI Taxonomy" id="85552"/>
    <lineage>
        <taxon>Eukaryota</taxon>
        <taxon>Metazoa</taxon>
        <taxon>Ecdysozoa</taxon>
        <taxon>Arthropoda</taxon>
        <taxon>Crustacea</taxon>
        <taxon>Multicrustacea</taxon>
        <taxon>Malacostraca</taxon>
        <taxon>Eumalacostraca</taxon>
        <taxon>Eucarida</taxon>
        <taxon>Decapoda</taxon>
        <taxon>Pleocyemata</taxon>
        <taxon>Brachyura</taxon>
        <taxon>Eubrachyura</taxon>
        <taxon>Portunoidea</taxon>
        <taxon>Portunidae</taxon>
        <taxon>Portuninae</taxon>
        <taxon>Scylla</taxon>
    </lineage>
</organism>
<feature type="region of interest" description="Disordered" evidence="2">
    <location>
        <begin position="367"/>
        <end position="390"/>
    </location>
</feature>
<keyword evidence="4" id="KW-1185">Reference proteome</keyword>
<accession>A0AAW0SPG0</accession>
<dbReference type="GO" id="GO:0042302">
    <property type="term" value="F:structural constituent of cuticle"/>
    <property type="evidence" value="ECO:0007669"/>
    <property type="project" value="UniProtKB-UniRule"/>
</dbReference>
<reference evidence="3 4" key="1">
    <citation type="submission" date="2023-03" db="EMBL/GenBank/DDBJ databases">
        <title>High-quality genome of Scylla paramamosain provides insights in environmental adaptation.</title>
        <authorList>
            <person name="Zhang L."/>
        </authorList>
    </citation>
    <scope>NUCLEOTIDE SEQUENCE [LARGE SCALE GENOMIC DNA]</scope>
    <source>
        <strain evidence="3">LZ_2023a</strain>
        <tissue evidence="3">Muscle</tissue>
    </source>
</reference>
<protein>
    <submittedName>
        <fullName evidence="3">Uncharacterized protein</fullName>
    </submittedName>
</protein>
<comment type="caution">
    <text evidence="3">The sequence shown here is derived from an EMBL/GenBank/DDBJ whole genome shotgun (WGS) entry which is preliminary data.</text>
</comment>
<feature type="compositionally biased region" description="Basic and acidic residues" evidence="2">
    <location>
        <begin position="373"/>
        <end position="390"/>
    </location>
</feature>
<gene>
    <name evidence="3" type="ORF">O3P69_013719</name>
</gene>
<dbReference type="Pfam" id="PF00379">
    <property type="entry name" value="Chitin_bind_4"/>
    <property type="match status" value="1"/>
</dbReference>
<dbReference type="PROSITE" id="PS51155">
    <property type="entry name" value="CHIT_BIND_RR_2"/>
    <property type="match status" value="1"/>
</dbReference>
<dbReference type="AlphaFoldDB" id="A0AAW0SPG0"/>
<dbReference type="InterPro" id="IPR000618">
    <property type="entry name" value="Insect_cuticle"/>
</dbReference>
<dbReference type="EMBL" id="JARAKH010000047">
    <property type="protein sequence ID" value="KAK8377255.1"/>
    <property type="molecule type" value="Genomic_DNA"/>
</dbReference>
<feature type="region of interest" description="Disordered" evidence="2">
    <location>
        <begin position="81"/>
        <end position="108"/>
    </location>
</feature>
<feature type="compositionally biased region" description="Basic and acidic residues" evidence="2">
    <location>
        <begin position="87"/>
        <end position="96"/>
    </location>
</feature>
<evidence type="ECO:0000313" key="4">
    <source>
        <dbReference type="Proteomes" id="UP001487740"/>
    </source>
</evidence>
<evidence type="ECO:0000256" key="1">
    <source>
        <dbReference type="PROSITE-ProRule" id="PRU00497"/>
    </source>
</evidence>
<name>A0AAW0SPG0_SCYPA</name>
<evidence type="ECO:0000256" key="2">
    <source>
        <dbReference type="SAM" id="MobiDB-lite"/>
    </source>
</evidence>
<keyword evidence="1" id="KW-0193">Cuticle</keyword>
<evidence type="ECO:0000313" key="3">
    <source>
        <dbReference type="EMBL" id="KAK8377255.1"/>
    </source>
</evidence>
<proteinExistence type="predicted"/>
<sequence length="390" mass="43624">MASSTAPSFRSSTCRKKMGTNLIIGIAGSFPFHTVRPPTFTKDGWHVWPARNEGISSDSDTLKIRHRIALPHTRDSVHIVSKSHTFSRQEHRRHEAAPPPTIPLHQQHVNDGDEYPKFLRDIPSLSSIFRQLRVGMVLPNGTKIELQYEAPATENPLPPLADRPFLRDPQSHCSDSQDKTHIQTLDASYIGDSGEHNREPFSTWSHVTLAAPRLVQVMTLVHERRRFVLRLKSQGICGETYTYSRSTSHALSTRVSRHQARAGGSHVLLVAATSGAPHLAEQDHLATILKHHHTNNGDDHFQYSFESSDGINVQAEGTAEVEGQNICGSLRYPLPSLGTIVEVHYVADEDGYPVEYPIIHSLRSLPSRHQHTHDHDDPLHDPATHDHDPP</sequence>